<reference evidence="1 2" key="1">
    <citation type="submission" date="2018-05" db="EMBL/GenBank/DDBJ databases">
        <title>Genome sequencing and assembly of the regulated plant pathogen Lachnellula willkommii and related sister species for the development of diagnostic species identification markers.</title>
        <authorList>
            <person name="Giroux E."/>
            <person name="Bilodeau G."/>
        </authorList>
    </citation>
    <scope>NUCLEOTIDE SEQUENCE [LARGE SCALE GENOMIC DNA]</scope>
    <source>
        <strain evidence="1 2">CBS 268.59</strain>
    </source>
</reference>
<dbReference type="AlphaFoldDB" id="A0A8T9CE52"/>
<sequence>MPKKLQFVWPKDGPKGRSGHRGFFGRLDNILTNRGPDVFLQRKGSTTAITPDFWSNWDSFHHKDYHYQEEAGPYVSRGVQRYDPDSRRYKTWTVPHDWHGVESRDGIYPHFTQREWKKIARQWRHGRLVDPLKMGRDWNSDGPKRFRQEHDEFWQNAHRIGENNRQGLPPMDDINPFFRMHQQWPDDVDQWMWNERLPYAWDWRRGFIGP</sequence>
<accession>A0A8T9CE52</accession>
<evidence type="ECO:0000313" key="1">
    <source>
        <dbReference type="EMBL" id="TVY82014.1"/>
    </source>
</evidence>
<organism evidence="1 2">
    <name type="scientific">Lachnellula suecica</name>
    <dbReference type="NCBI Taxonomy" id="602035"/>
    <lineage>
        <taxon>Eukaryota</taxon>
        <taxon>Fungi</taxon>
        <taxon>Dikarya</taxon>
        <taxon>Ascomycota</taxon>
        <taxon>Pezizomycotina</taxon>
        <taxon>Leotiomycetes</taxon>
        <taxon>Helotiales</taxon>
        <taxon>Lachnaceae</taxon>
        <taxon>Lachnellula</taxon>
    </lineage>
</organism>
<proteinExistence type="predicted"/>
<protein>
    <submittedName>
        <fullName evidence="1">Uncharacterized protein</fullName>
    </submittedName>
</protein>
<evidence type="ECO:0000313" key="2">
    <source>
        <dbReference type="Proteomes" id="UP000469558"/>
    </source>
</evidence>
<dbReference type="Proteomes" id="UP000469558">
    <property type="component" value="Unassembled WGS sequence"/>
</dbReference>
<dbReference type="EMBL" id="QGMK01000388">
    <property type="protein sequence ID" value="TVY82014.1"/>
    <property type="molecule type" value="Genomic_DNA"/>
</dbReference>
<gene>
    <name evidence="1" type="ORF">LSUE1_G005330</name>
</gene>
<keyword evidence="2" id="KW-1185">Reference proteome</keyword>
<dbReference type="OrthoDB" id="5331170at2759"/>
<name>A0A8T9CE52_9HELO</name>
<comment type="caution">
    <text evidence="1">The sequence shown here is derived from an EMBL/GenBank/DDBJ whole genome shotgun (WGS) entry which is preliminary data.</text>
</comment>